<reference evidence="4" key="1">
    <citation type="journal article" date="2019" name="Int. J. Syst. Evol. Microbiol.">
        <title>The Global Catalogue of Microorganisms (GCM) 10K type strain sequencing project: providing services to taxonomists for standard genome sequencing and annotation.</title>
        <authorList>
            <consortium name="The Broad Institute Genomics Platform"/>
            <consortium name="The Broad Institute Genome Sequencing Center for Infectious Disease"/>
            <person name="Wu L."/>
            <person name="Ma J."/>
        </authorList>
    </citation>
    <scope>NUCLEOTIDE SEQUENCE [LARGE SCALE GENOMIC DNA]</scope>
    <source>
        <strain evidence="4">CGMCC 4.7382</strain>
    </source>
</reference>
<dbReference type="PANTHER" id="PTHR37017:SF11">
    <property type="entry name" value="ESTERASE_LIPASE_THIOESTERASE DOMAIN-CONTAINING PROTEIN"/>
    <property type="match status" value="1"/>
</dbReference>
<dbReference type="InterPro" id="IPR029058">
    <property type="entry name" value="AB_hydrolase_fold"/>
</dbReference>
<dbReference type="SUPFAM" id="SSF53474">
    <property type="entry name" value="alpha/beta-Hydrolases"/>
    <property type="match status" value="1"/>
</dbReference>
<accession>A0ABW2KCU9</accession>
<dbReference type="PANTHER" id="PTHR37017">
    <property type="entry name" value="AB HYDROLASE-1 DOMAIN-CONTAINING PROTEIN-RELATED"/>
    <property type="match status" value="1"/>
</dbReference>
<keyword evidence="3" id="KW-0378">Hydrolase</keyword>
<dbReference type="GO" id="GO:0016787">
    <property type="term" value="F:hydrolase activity"/>
    <property type="evidence" value="ECO:0007669"/>
    <property type="project" value="UniProtKB-KW"/>
</dbReference>
<dbReference type="RefSeq" id="WP_379870463.1">
    <property type="nucleotide sequence ID" value="NZ_JBHTBH010000004.1"/>
</dbReference>
<proteinExistence type="predicted"/>
<gene>
    <name evidence="3" type="ORF">ACFQRF_09095</name>
</gene>
<dbReference type="InterPro" id="IPR000073">
    <property type="entry name" value="AB_hydrolase_1"/>
</dbReference>
<dbReference type="InterPro" id="IPR052897">
    <property type="entry name" value="Sec-Metab_Biosynth_Hydrolase"/>
</dbReference>
<feature type="region of interest" description="Disordered" evidence="1">
    <location>
        <begin position="1"/>
        <end position="20"/>
    </location>
</feature>
<feature type="region of interest" description="Disordered" evidence="1">
    <location>
        <begin position="34"/>
        <end position="55"/>
    </location>
</feature>
<dbReference type="EMBL" id="JBHTBH010000004">
    <property type="protein sequence ID" value="MFC7327897.1"/>
    <property type="molecule type" value="Genomic_DNA"/>
</dbReference>
<dbReference type="Gene3D" id="3.40.50.1820">
    <property type="entry name" value="alpha/beta hydrolase"/>
    <property type="match status" value="1"/>
</dbReference>
<feature type="domain" description="AB hydrolase-1" evidence="2">
    <location>
        <begin position="59"/>
        <end position="325"/>
    </location>
</feature>
<comment type="caution">
    <text evidence="3">The sequence shown here is derived from an EMBL/GenBank/DDBJ whole genome shotgun (WGS) entry which is preliminary data.</text>
</comment>
<evidence type="ECO:0000256" key="1">
    <source>
        <dbReference type="SAM" id="MobiDB-lite"/>
    </source>
</evidence>
<protein>
    <submittedName>
        <fullName evidence="3">Alpha/beta hydrolase</fullName>
    </submittedName>
</protein>
<organism evidence="3 4">
    <name type="scientific">Marinactinospora rubrisoli</name>
    <dbReference type="NCBI Taxonomy" id="2715399"/>
    <lineage>
        <taxon>Bacteria</taxon>
        <taxon>Bacillati</taxon>
        <taxon>Actinomycetota</taxon>
        <taxon>Actinomycetes</taxon>
        <taxon>Streptosporangiales</taxon>
        <taxon>Nocardiopsidaceae</taxon>
        <taxon>Marinactinospora</taxon>
    </lineage>
</organism>
<keyword evidence="4" id="KW-1185">Reference proteome</keyword>
<dbReference type="Pfam" id="PF12697">
    <property type="entry name" value="Abhydrolase_6"/>
    <property type="match status" value="1"/>
</dbReference>
<evidence type="ECO:0000313" key="3">
    <source>
        <dbReference type="EMBL" id="MFC7327897.1"/>
    </source>
</evidence>
<dbReference type="PROSITE" id="PS51318">
    <property type="entry name" value="TAT"/>
    <property type="match status" value="1"/>
</dbReference>
<sequence>MREPSATGRETHTGGVSRRGLLRAATVLTGTAGGAALTVGTPPAHASPRPDADADRPTFVIVHGSNGNAQSYAQLVAGLAMAGHHALAVDLPGHGSAANFPLSYQAPQDLDALATEPSPVLAETTLGDNVRHVTQVVRRAARHGPVVLVGHSMGGATITGVANEVPDLISRLVYLTAFCCVRLRSVFDYVLTPEAGTPPVIPGVGDPERLGVNRTNWRSADPEFLTAAKAALAENYDDNAFRSILNTFEPDESALVPLDDARSDTTTWGRVPRSYIRCTLDRTIPLALQDRMIREADEATPGNRFDVHLLEAPHVGPESPEPLVEILGDLG</sequence>
<dbReference type="Proteomes" id="UP001596540">
    <property type="component" value="Unassembled WGS sequence"/>
</dbReference>
<evidence type="ECO:0000259" key="2">
    <source>
        <dbReference type="Pfam" id="PF12697"/>
    </source>
</evidence>
<evidence type="ECO:0000313" key="4">
    <source>
        <dbReference type="Proteomes" id="UP001596540"/>
    </source>
</evidence>
<dbReference type="InterPro" id="IPR006311">
    <property type="entry name" value="TAT_signal"/>
</dbReference>
<name>A0ABW2KCU9_9ACTN</name>